<sequence length="41" mass="4660">MSGKLEGWHSNLGSWSQLGKTEIYQLPETLDLIGWGTRIRT</sequence>
<name>A0A533Q7L5_9BACT</name>
<evidence type="ECO:0000313" key="1">
    <source>
        <dbReference type="EMBL" id="TLD40627.1"/>
    </source>
</evidence>
<reference evidence="1 2" key="1">
    <citation type="submission" date="2019-04" db="EMBL/GenBank/DDBJ databases">
        <title>Genome of a novel bacterium Candidatus Jettenia ecosi reconstructed from metagenome of an anammox bioreactor.</title>
        <authorList>
            <person name="Mardanov A.V."/>
            <person name="Beletsky A.V."/>
            <person name="Ravin N.V."/>
            <person name="Botchkova E.A."/>
            <person name="Litti Y.V."/>
            <person name="Nozhevnikova A.N."/>
        </authorList>
    </citation>
    <scope>NUCLEOTIDE SEQUENCE [LARGE SCALE GENOMIC DNA]</scope>
    <source>
        <strain evidence="1">J2</strain>
    </source>
</reference>
<dbReference type="AlphaFoldDB" id="A0A533Q7L5"/>
<dbReference type="Proteomes" id="UP000319783">
    <property type="component" value="Unassembled WGS sequence"/>
</dbReference>
<comment type="caution">
    <text evidence="1">The sequence shown here is derived from an EMBL/GenBank/DDBJ whole genome shotgun (WGS) entry which is preliminary data.</text>
</comment>
<proteinExistence type="predicted"/>
<protein>
    <submittedName>
        <fullName evidence="1">Uncharacterized protein</fullName>
    </submittedName>
</protein>
<gene>
    <name evidence="1" type="ORF">JETT_3125</name>
</gene>
<evidence type="ECO:0000313" key="2">
    <source>
        <dbReference type="Proteomes" id="UP000319783"/>
    </source>
</evidence>
<accession>A0A533Q7L5</accession>
<dbReference type="EMBL" id="SULG01000090">
    <property type="protein sequence ID" value="TLD40627.1"/>
    <property type="molecule type" value="Genomic_DNA"/>
</dbReference>
<organism evidence="1 2">
    <name type="scientific">Candidatus Jettenia ecosi</name>
    <dbReference type="NCBI Taxonomy" id="2494326"/>
    <lineage>
        <taxon>Bacteria</taxon>
        <taxon>Pseudomonadati</taxon>
        <taxon>Planctomycetota</taxon>
        <taxon>Candidatus Brocadiia</taxon>
        <taxon>Candidatus Brocadiales</taxon>
        <taxon>Candidatus Brocadiaceae</taxon>
        <taxon>Candidatus Jettenia</taxon>
    </lineage>
</organism>